<dbReference type="EMBL" id="NKUA01000015">
    <property type="protein sequence ID" value="PYD78278.1"/>
    <property type="molecule type" value="Genomic_DNA"/>
</dbReference>
<dbReference type="Proteomes" id="UP000247814">
    <property type="component" value="Unassembled WGS sequence"/>
</dbReference>
<proteinExistence type="predicted"/>
<evidence type="ECO:0008006" key="3">
    <source>
        <dbReference type="Google" id="ProtNLM"/>
    </source>
</evidence>
<organism evidence="1 2">
    <name type="scientific">Komagataeibacter sucrofermentans</name>
    <dbReference type="NCBI Taxonomy" id="1053551"/>
    <lineage>
        <taxon>Bacteria</taxon>
        <taxon>Pseudomonadati</taxon>
        <taxon>Pseudomonadota</taxon>
        <taxon>Alphaproteobacteria</taxon>
        <taxon>Acetobacterales</taxon>
        <taxon>Acetobacteraceae</taxon>
        <taxon>Komagataeibacter</taxon>
    </lineage>
</organism>
<reference evidence="1 2" key="1">
    <citation type="submission" date="2017-07" db="EMBL/GenBank/DDBJ databases">
        <title>A draft genome sequence of Komagataeibacter sucrofermentans LMG 18788.</title>
        <authorList>
            <person name="Skraban J."/>
            <person name="Cleenwerck I."/>
            <person name="Vandamme P."/>
            <person name="Trcek J."/>
        </authorList>
    </citation>
    <scope>NUCLEOTIDE SEQUENCE [LARGE SCALE GENOMIC DNA]</scope>
    <source>
        <strain evidence="1 2">LMG 18788</strain>
    </source>
</reference>
<dbReference type="AlphaFoldDB" id="A0A318QLI4"/>
<evidence type="ECO:0000313" key="2">
    <source>
        <dbReference type="Proteomes" id="UP000247814"/>
    </source>
</evidence>
<dbReference type="RefSeq" id="WP_078525171.1">
    <property type="nucleotide sequence ID" value="NZ_CP137147.1"/>
</dbReference>
<sequence length="82" mass="9410">MTAAVYRDTVRGVLMRQYGRIRNGAKLLAGRIDTSPRTVRNWLDGVSAPRGEELMKLMIECDELRDEIFRLVDEGKQQCPNE</sequence>
<protein>
    <recommendedName>
        <fullName evidence="3">Transcriptional regulator</fullName>
    </recommendedName>
</protein>
<name>A0A318QLI4_9PROT</name>
<dbReference type="OrthoDB" id="8611097at2"/>
<evidence type="ECO:0000313" key="1">
    <source>
        <dbReference type="EMBL" id="PYD78278.1"/>
    </source>
</evidence>
<comment type="caution">
    <text evidence="1">The sequence shown here is derived from an EMBL/GenBank/DDBJ whole genome shotgun (WGS) entry which is preliminary data.</text>
</comment>
<keyword evidence="2" id="KW-1185">Reference proteome</keyword>
<accession>A0A318QLI4</accession>
<gene>
    <name evidence="1" type="ORF">CFR77_11410</name>
</gene>